<dbReference type="Gene3D" id="3.40.30.10">
    <property type="entry name" value="Glutaredoxin"/>
    <property type="match status" value="2"/>
</dbReference>
<dbReference type="GO" id="GO:0045454">
    <property type="term" value="P:cell redox homeostasis"/>
    <property type="evidence" value="ECO:0007669"/>
    <property type="project" value="TreeGrafter"/>
</dbReference>
<evidence type="ECO:0000256" key="1">
    <source>
        <dbReference type="ARBA" id="ARBA00022559"/>
    </source>
</evidence>
<dbReference type="InterPro" id="IPR011767">
    <property type="entry name" value="GLR_AS"/>
</dbReference>
<gene>
    <name evidence="7" type="ORF">NCTC12871_00927</name>
</gene>
<evidence type="ECO:0000256" key="3">
    <source>
        <dbReference type="ARBA" id="ARBA00023157"/>
    </source>
</evidence>
<dbReference type="PROSITE" id="PS00195">
    <property type="entry name" value="GLUTAREDOXIN_1"/>
    <property type="match status" value="1"/>
</dbReference>
<dbReference type="Pfam" id="PF00462">
    <property type="entry name" value="Glutaredoxin"/>
    <property type="match status" value="1"/>
</dbReference>
<evidence type="ECO:0000256" key="2">
    <source>
        <dbReference type="ARBA" id="ARBA00023002"/>
    </source>
</evidence>
<name>A0A448TU51_9PAST</name>
<dbReference type="PROSITE" id="PS51354">
    <property type="entry name" value="GLUTAREDOXIN_2"/>
    <property type="match status" value="1"/>
</dbReference>
<keyword evidence="3" id="KW-1015">Disulfide bond</keyword>
<accession>A0A448TU51</accession>
<sequence length="241" mass="26802">MATMEGKKVPQVTFHTRQGDKWVDVTTDDLFKGKTVIVFSLPGAFTPTCSSSHLPRYNELAKEFKKLGIDEIICMSVNDTFVMNAWKADQDAENITVIPDGNGEFTKGMGMLVEKGDLGFGQRSWRYSMLVRDGIVEKMFIEPQEPGDPFKVSDADTMIKYLDPTWQSAPSVTIFTKPGCPFCSKARTLLEQKGYTFEEIVLGRDATMVSVRAITGKSTVPQVFIGGEYIGGSEDLEKYFA</sequence>
<dbReference type="GO" id="GO:0042744">
    <property type="term" value="P:hydrogen peroxide catabolic process"/>
    <property type="evidence" value="ECO:0007669"/>
    <property type="project" value="TreeGrafter"/>
</dbReference>
<dbReference type="KEGG" id="adp:NCTC12871_00927"/>
<proteinExistence type="predicted"/>
<dbReference type="InterPro" id="IPR013766">
    <property type="entry name" value="Thioredoxin_domain"/>
</dbReference>
<dbReference type="InterPro" id="IPR011906">
    <property type="entry name" value="Glutaredoxin_dom"/>
</dbReference>
<reference evidence="7 8" key="1">
    <citation type="submission" date="2018-12" db="EMBL/GenBank/DDBJ databases">
        <authorList>
            <consortium name="Pathogen Informatics"/>
        </authorList>
    </citation>
    <scope>NUCLEOTIDE SEQUENCE [LARGE SCALE GENOMIC DNA]</scope>
    <source>
        <strain evidence="7 8">NCTC12871</strain>
    </source>
</reference>
<organism evidence="7 8">
    <name type="scientific">Actinobacillus delphinicola</name>
    <dbReference type="NCBI Taxonomy" id="51161"/>
    <lineage>
        <taxon>Bacteria</taxon>
        <taxon>Pseudomonadati</taxon>
        <taxon>Pseudomonadota</taxon>
        <taxon>Gammaproteobacteria</taxon>
        <taxon>Pasteurellales</taxon>
        <taxon>Pasteurellaceae</taxon>
        <taxon>Actinobacillus</taxon>
    </lineage>
</organism>
<keyword evidence="4" id="KW-0676">Redox-active center</keyword>
<dbReference type="CDD" id="cd03013">
    <property type="entry name" value="PRX5_like"/>
    <property type="match status" value="1"/>
</dbReference>
<dbReference type="PROSITE" id="PS51352">
    <property type="entry name" value="THIOREDOXIN_2"/>
    <property type="match status" value="1"/>
</dbReference>
<dbReference type="SUPFAM" id="SSF52833">
    <property type="entry name" value="Thioredoxin-like"/>
    <property type="match status" value="1"/>
</dbReference>
<dbReference type="GO" id="GO:0005737">
    <property type="term" value="C:cytoplasm"/>
    <property type="evidence" value="ECO:0007669"/>
    <property type="project" value="TreeGrafter"/>
</dbReference>
<dbReference type="InterPro" id="IPR014025">
    <property type="entry name" value="Glutaredoxin_subgr"/>
</dbReference>
<dbReference type="EMBL" id="LR134510">
    <property type="protein sequence ID" value="VEJ09466.1"/>
    <property type="molecule type" value="Genomic_DNA"/>
</dbReference>
<dbReference type="FunFam" id="3.40.30.10:FF:000160">
    <property type="entry name" value="Peroxiredoxin family protein/glutaredoxin"/>
    <property type="match status" value="1"/>
</dbReference>
<dbReference type="AlphaFoldDB" id="A0A448TU51"/>
<dbReference type="InterPro" id="IPR036249">
    <property type="entry name" value="Thioredoxin-like_sf"/>
</dbReference>
<evidence type="ECO:0000256" key="4">
    <source>
        <dbReference type="ARBA" id="ARBA00023284"/>
    </source>
</evidence>
<evidence type="ECO:0000313" key="8">
    <source>
        <dbReference type="Proteomes" id="UP000279799"/>
    </source>
</evidence>
<dbReference type="InterPro" id="IPR013740">
    <property type="entry name" value="Redoxin"/>
</dbReference>
<dbReference type="GO" id="GO:0008379">
    <property type="term" value="F:thioredoxin peroxidase activity"/>
    <property type="evidence" value="ECO:0007669"/>
    <property type="project" value="InterPro"/>
</dbReference>
<dbReference type="GO" id="GO:0034599">
    <property type="term" value="P:cellular response to oxidative stress"/>
    <property type="evidence" value="ECO:0007669"/>
    <property type="project" value="InterPro"/>
</dbReference>
<dbReference type="InterPro" id="IPR002109">
    <property type="entry name" value="Glutaredoxin"/>
</dbReference>
<dbReference type="PANTHER" id="PTHR10430">
    <property type="entry name" value="PEROXIREDOXIN"/>
    <property type="match status" value="1"/>
</dbReference>
<dbReference type="Pfam" id="PF08534">
    <property type="entry name" value="Redoxin"/>
    <property type="match status" value="1"/>
</dbReference>
<dbReference type="PANTHER" id="PTHR10430:SF16">
    <property type="entry name" value="PEROXIREDOXIN-5, MITOCHONDRIAL"/>
    <property type="match status" value="1"/>
</dbReference>
<feature type="domain" description="Thioredoxin" evidence="6">
    <location>
        <begin position="3"/>
        <end position="167"/>
    </location>
</feature>
<evidence type="ECO:0000313" key="7">
    <source>
        <dbReference type="EMBL" id="VEJ09466.1"/>
    </source>
</evidence>
<feature type="active site" description="Cysteine sulfenic acid (-SOH) intermediate" evidence="5">
    <location>
        <position position="49"/>
    </location>
</feature>
<dbReference type="PRINTS" id="PR00160">
    <property type="entry name" value="GLUTAREDOXIN"/>
</dbReference>
<dbReference type="InterPro" id="IPR037944">
    <property type="entry name" value="PRX5-like"/>
</dbReference>
<dbReference type="NCBIfam" id="TIGR02190">
    <property type="entry name" value="GlrX-dom"/>
    <property type="match status" value="1"/>
</dbReference>
<dbReference type="Proteomes" id="UP000279799">
    <property type="component" value="Chromosome"/>
</dbReference>
<dbReference type="OrthoDB" id="9800621at2"/>
<dbReference type="RefSeq" id="WP_126599421.1">
    <property type="nucleotide sequence ID" value="NZ_LR134510.1"/>
</dbReference>
<evidence type="ECO:0000256" key="5">
    <source>
        <dbReference type="PIRSR" id="PIRSR637944-1"/>
    </source>
</evidence>
<dbReference type="EC" id="1.11.1.15" evidence="7"/>
<keyword evidence="1 7" id="KW-0575">Peroxidase</keyword>
<keyword evidence="2 7" id="KW-0560">Oxidoreductase</keyword>
<protein>
    <submittedName>
        <fullName evidence="7">Glutaredoxin family protein</fullName>
        <ecNumber evidence="7">1.11.1.15</ecNumber>
    </submittedName>
</protein>
<evidence type="ECO:0000259" key="6">
    <source>
        <dbReference type="PROSITE" id="PS51352"/>
    </source>
</evidence>
<keyword evidence="8" id="KW-1185">Reference proteome</keyword>